<feature type="compositionally biased region" description="Basic and acidic residues" evidence="1">
    <location>
        <begin position="98"/>
        <end position="115"/>
    </location>
</feature>
<dbReference type="EMBL" id="BMAO01016443">
    <property type="protein sequence ID" value="GFR08680.1"/>
    <property type="molecule type" value="Genomic_DNA"/>
</dbReference>
<keyword evidence="3" id="KW-1185">Reference proteome</keyword>
<evidence type="ECO:0000256" key="1">
    <source>
        <dbReference type="SAM" id="MobiDB-lite"/>
    </source>
</evidence>
<feature type="compositionally biased region" description="Basic and acidic residues" evidence="1">
    <location>
        <begin position="473"/>
        <end position="486"/>
    </location>
</feature>
<feature type="region of interest" description="Disordered" evidence="1">
    <location>
        <begin position="680"/>
        <end position="729"/>
    </location>
</feature>
<feature type="compositionally biased region" description="Polar residues" evidence="1">
    <location>
        <begin position="531"/>
        <end position="541"/>
    </location>
</feature>
<comment type="caution">
    <text evidence="2">The sequence shown here is derived from an EMBL/GenBank/DDBJ whole genome shotgun (WGS) entry which is preliminary data.</text>
</comment>
<accession>A0A8X6LG77</accession>
<feature type="compositionally biased region" description="Basic and acidic residues" evidence="1">
    <location>
        <begin position="573"/>
        <end position="583"/>
    </location>
</feature>
<evidence type="ECO:0000313" key="3">
    <source>
        <dbReference type="Proteomes" id="UP000887116"/>
    </source>
</evidence>
<dbReference type="AlphaFoldDB" id="A0A8X6LG77"/>
<feature type="compositionally biased region" description="Basic and acidic residues" evidence="1">
    <location>
        <begin position="692"/>
        <end position="729"/>
    </location>
</feature>
<feature type="region of interest" description="Disordered" evidence="1">
    <location>
        <begin position="512"/>
        <end position="646"/>
    </location>
</feature>
<dbReference type="OrthoDB" id="6435745at2759"/>
<feature type="region of interest" description="Disordered" evidence="1">
    <location>
        <begin position="60"/>
        <end position="144"/>
    </location>
</feature>
<reference evidence="2" key="1">
    <citation type="submission" date="2020-07" db="EMBL/GenBank/DDBJ databases">
        <title>Multicomponent nature underlies the extraordinary mechanical properties of spider dragline silk.</title>
        <authorList>
            <person name="Kono N."/>
            <person name="Nakamura H."/>
            <person name="Mori M."/>
            <person name="Yoshida Y."/>
            <person name="Ohtoshi R."/>
            <person name="Malay A.D."/>
            <person name="Moran D.A.P."/>
            <person name="Tomita M."/>
            <person name="Numata K."/>
            <person name="Arakawa K."/>
        </authorList>
    </citation>
    <scope>NUCLEOTIDE SEQUENCE</scope>
</reference>
<feature type="compositionally biased region" description="Low complexity" evidence="1">
    <location>
        <begin position="585"/>
        <end position="598"/>
    </location>
</feature>
<organism evidence="2 3">
    <name type="scientific">Trichonephila clavata</name>
    <name type="common">Joro spider</name>
    <name type="synonym">Nephila clavata</name>
    <dbReference type="NCBI Taxonomy" id="2740835"/>
    <lineage>
        <taxon>Eukaryota</taxon>
        <taxon>Metazoa</taxon>
        <taxon>Ecdysozoa</taxon>
        <taxon>Arthropoda</taxon>
        <taxon>Chelicerata</taxon>
        <taxon>Arachnida</taxon>
        <taxon>Araneae</taxon>
        <taxon>Araneomorphae</taxon>
        <taxon>Entelegynae</taxon>
        <taxon>Araneoidea</taxon>
        <taxon>Nephilidae</taxon>
        <taxon>Trichonephila</taxon>
    </lineage>
</organism>
<feature type="region of interest" description="Disordered" evidence="1">
    <location>
        <begin position="278"/>
        <end position="314"/>
    </location>
</feature>
<feature type="compositionally biased region" description="Basic and acidic residues" evidence="1">
    <location>
        <begin position="285"/>
        <end position="295"/>
    </location>
</feature>
<name>A0A8X6LG77_TRICU</name>
<dbReference type="Proteomes" id="UP000887116">
    <property type="component" value="Unassembled WGS sequence"/>
</dbReference>
<feature type="region of interest" description="Disordered" evidence="1">
    <location>
        <begin position="473"/>
        <end position="500"/>
    </location>
</feature>
<sequence length="729" mass="82460">MGGLCSERGVRKFNSKNFESQLPSLTEFRFKSNISWLYESYRQIILNTFPSFCLVENFHCPPSMSDSKNDPGQRRRGRSAKKQPEEQESGNTPMDIDPSDKPVDPASKDQLEKDSTAQPSGSHGGARPKVPSRKKSKKESYKFDSVTGTIQRAVEILESTSCRRREQFRENRRIRKMEQNVTRYLGPGWVDTLIQDEPWVPEEGTITDRLRKLARSILISEFDRRRSERKEDLKPWIPVTYRLAKPRQPRPLSNEPIECEFDDDFEIELDSDIDFPLQIKLPGPSKKDPESPEEPKNDDDEPPPDAPSGAEQAEGQIAARYRGRNVPSFLFIPYNQFAPREQGGGTSQQTYRGLDVIYEEYGANAWQTYASVAYLTGRYHTEEELRIARDGMDDRNISDENYRDWYHAVRRVPLDIDEDTTIERSELEERLISFLVTMEKMTTAMLYIDIFRDLERRGEEERRIEEARRIAREARARTVTDSEHSSESYPSALASDIGEDLSQERTRLVYERLVDSEEDPDKASEIPSALASGSTTSSPLEVQSPDVISPGDGSGKGREASLESSIVAPSEGSRSDPTSERRLLRSSLTRSSSKESGSFKTGSSSGEKPKHPKSKAASLEKSESFESTSRSISPLPLDTEMSEEEANISVDCKIGAQANFMGHVAVAGFLQSIEASILQEEESEMEVQPEPLEDKSADSKAEEKDEQAKRKERRSKDSSETDSKRPHMG</sequence>
<protein>
    <submittedName>
        <fullName evidence="2">Uncharacterized protein</fullName>
    </submittedName>
</protein>
<proteinExistence type="predicted"/>
<evidence type="ECO:0000313" key="2">
    <source>
        <dbReference type="EMBL" id="GFR08680.1"/>
    </source>
</evidence>
<gene>
    <name evidence="2" type="primary">NCL1_36580</name>
    <name evidence="2" type="ORF">TNCT_198821</name>
</gene>